<evidence type="ECO:0000313" key="10">
    <source>
        <dbReference type="EMBL" id="PVD37630.1"/>
    </source>
</evidence>
<evidence type="ECO:0008006" key="12">
    <source>
        <dbReference type="Google" id="ProtNLM"/>
    </source>
</evidence>
<organism evidence="10 11">
    <name type="scientific">Pomacea canaliculata</name>
    <name type="common">Golden apple snail</name>
    <dbReference type="NCBI Taxonomy" id="400727"/>
    <lineage>
        <taxon>Eukaryota</taxon>
        <taxon>Metazoa</taxon>
        <taxon>Spiralia</taxon>
        <taxon>Lophotrochozoa</taxon>
        <taxon>Mollusca</taxon>
        <taxon>Gastropoda</taxon>
        <taxon>Caenogastropoda</taxon>
        <taxon>Architaenioglossa</taxon>
        <taxon>Ampullarioidea</taxon>
        <taxon>Ampullariidae</taxon>
        <taxon>Pomacea</taxon>
    </lineage>
</organism>
<dbReference type="InterPro" id="IPR002067">
    <property type="entry name" value="MCP"/>
</dbReference>
<sequence>MECPNNGDLSDPAGIDILESATPPLLSPPSSDDCRPHPVAISGTVVCSGEREGSAEYAFAGAASGALTRCLAQPLDVIKIRFQLQVEPVSKSAQSKYSGVLQCTRCVLREEGWRALWKGHIPAQVLSIFMVFFFFSCYFQYTSFELFTKAAWLLFPAELTTSQWRPVTHLLCGSLSGGVATFIIQPVDVLRTRFIAQGEPKVHLRMHIFSLVLDACKQIWRSEGAYGFYKGLSPALLQVMPQMGLQFGFYSLFTGLWNKSKGTWLYSAPDQLESIVCGTGSGLLSKLFIYPMDVVKKRLQIQGFESARQGFGATRQYSGMISCLLQISSEEGVRGERRAGAGPGDNSVTENLLSVAGLRHRGLQRRQESGGEKPTPQWRWSLSIRPTFNTPPPPFPSETLQTSH</sequence>
<evidence type="ECO:0000256" key="7">
    <source>
        <dbReference type="PROSITE-ProRule" id="PRU00282"/>
    </source>
</evidence>
<dbReference type="OrthoDB" id="18574at2759"/>
<proteinExistence type="inferred from homology"/>
<dbReference type="PRINTS" id="PR00926">
    <property type="entry name" value="MITOCARRIER"/>
</dbReference>
<keyword evidence="6 7" id="KW-0472">Membrane</keyword>
<evidence type="ECO:0000256" key="5">
    <source>
        <dbReference type="ARBA" id="ARBA00022737"/>
    </source>
</evidence>
<feature type="repeat" description="Solcar" evidence="7">
    <location>
        <begin position="52"/>
        <end position="144"/>
    </location>
</feature>
<evidence type="ECO:0000256" key="6">
    <source>
        <dbReference type="ARBA" id="ARBA00023136"/>
    </source>
</evidence>
<gene>
    <name evidence="10" type="ORF">C0Q70_00227</name>
</gene>
<dbReference type="InterPro" id="IPR018108">
    <property type="entry name" value="MCP_transmembrane"/>
</dbReference>
<evidence type="ECO:0000256" key="8">
    <source>
        <dbReference type="RuleBase" id="RU000488"/>
    </source>
</evidence>
<dbReference type="PROSITE" id="PS50920">
    <property type="entry name" value="SOLCAR"/>
    <property type="match status" value="3"/>
</dbReference>
<keyword evidence="11" id="KW-1185">Reference proteome</keyword>
<evidence type="ECO:0000256" key="3">
    <source>
        <dbReference type="ARBA" id="ARBA00022448"/>
    </source>
</evidence>
<feature type="region of interest" description="Disordered" evidence="9">
    <location>
        <begin position="362"/>
        <end position="404"/>
    </location>
</feature>
<feature type="region of interest" description="Disordered" evidence="9">
    <location>
        <begin position="1"/>
        <end position="34"/>
    </location>
</feature>
<comment type="similarity">
    <text evidence="2 8">Belongs to the mitochondrial carrier (TC 2.A.29) family.</text>
</comment>
<keyword evidence="4 7" id="KW-0812">Transmembrane</keyword>
<dbReference type="Proteomes" id="UP000245119">
    <property type="component" value="Linkage Group LG1"/>
</dbReference>
<comment type="caution">
    <text evidence="10">The sequence shown here is derived from an EMBL/GenBank/DDBJ whole genome shotgun (WGS) entry which is preliminary data.</text>
</comment>
<feature type="repeat" description="Solcar" evidence="7">
    <location>
        <begin position="164"/>
        <end position="256"/>
    </location>
</feature>
<dbReference type="EMBL" id="PZQS01000001">
    <property type="protein sequence ID" value="PVD37630.1"/>
    <property type="molecule type" value="Genomic_DNA"/>
</dbReference>
<dbReference type="GO" id="GO:0016020">
    <property type="term" value="C:membrane"/>
    <property type="evidence" value="ECO:0007669"/>
    <property type="project" value="UniProtKB-SubCell"/>
</dbReference>
<evidence type="ECO:0000256" key="9">
    <source>
        <dbReference type="SAM" id="MobiDB-lite"/>
    </source>
</evidence>
<keyword evidence="3 8" id="KW-0813">Transport</keyword>
<protein>
    <recommendedName>
        <fullName evidence="12">Mitochondrial thiamine pyrophosphate carrier</fullName>
    </recommendedName>
</protein>
<evidence type="ECO:0000313" key="11">
    <source>
        <dbReference type="Proteomes" id="UP000245119"/>
    </source>
</evidence>
<reference evidence="10 11" key="1">
    <citation type="submission" date="2018-04" db="EMBL/GenBank/DDBJ databases">
        <title>The genome of golden apple snail Pomacea canaliculata provides insight into stress tolerance and invasive adaptation.</title>
        <authorList>
            <person name="Liu C."/>
            <person name="Liu B."/>
            <person name="Ren Y."/>
            <person name="Zhang Y."/>
            <person name="Wang H."/>
            <person name="Li S."/>
            <person name="Jiang F."/>
            <person name="Yin L."/>
            <person name="Zhang G."/>
            <person name="Qian W."/>
            <person name="Fan W."/>
        </authorList>
    </citation>
    <scope>NUCLEOTIDE SEQUENCE [LARGE SCALE GENOMIC DNA]</scope>
    <source>
        <strain evidence="10">SZHN2017</strain>
        <tissue evidence="10">Muscle</tissue>
    </source>
</reference>
<comment type="subcellular location">
    <subcellularLocation>
        <location evidence="1">Membrane</location>
        <topology evidence="1">Multi-pass membrane protein</topology>
    </subcellularLocation>
</comment>
<evidence type="ECO:0000256" key="2">
    <source>
        <dbReference type="ARBA" id="ARBA00006375"/>
    </source>
</evidence>
<dbReference type="Gene3D" id="1.50.40.10">
    <property type="entry name" value="Mitochondrial carrier domain"/>
    <property type="match status" value="1"/>
</dbReference>
<evidence type="ECO:0000256" key="4">
    <source>
        <dbReference type="ARBA" id="ARBA00022692"/>
    </source>
</evidence>
<name>A0A2T7PW57_POMCA</name>
<dbReference type="GO" id="GO:0055085">
    <property type="term" value="P:transmembrane transport"/>
    <property type="evidence" value="ECO:0007669"/>
    <property type="project" value="InterPro"/>
</dbReference>
<feature type="repeat" description="Solcar" evidence="7">
    <location>
        <begin position="269"/>
        <end position="364"/>
    </location>
</feature>
<dbReference type="Pfam" id="PF00153">
    <property type="entry name" value="Mito_carr"/>
    <property type="match status" value="3"/>
</dbReference>
<accession>A0A2T7PW57</accession>
<dbReference type="PANTHER" id="PTHR24089">
    <property type="entry name" value="SOLUTE CARRIER FAMILY 25"/>
    <property type="match status" value="1"/>
</dbReference>
<keyword evidence="5" id="KW-0677">Repeat</keyword>
<dbReference type="STRING" id="400727.A0A2T7PW57"/>
<dbReference type="InterPro" id="IPR023395">
    <property type="entry name" value="MCP_dom_sf"/>
</dbReference>
<dbReference type="SUPFAM" id="SSF103506">
    <property type="entry name" value="Mitochondrial carrier"/>
    <property type="match status" value="1"/>
</dbReference>
<evidence type="ECO:0000256" key="1">
    <source>
        <dbReference type="ARBA" id="ARBA00004141"/>
    </source>
</evidence>
<dbReference type="AlphaFoldDB" id="A0A2T7PW57"/>